<protein>
    <submittedName>
        <fullName evidence="1">Nucleotidyltransferase</fullName>
    </submittedName>
</protein>
<organism evidence="1 2">
    <name type="scientific">Lederbergia wuyishanensis</name>
    <dbReference type="NCBI Taxonomy" id="1347903"/>
    <lineage>
        <taxon>Bacteria</taxon>
        <taxon>Bacillati</taxon>
        <taxon>Bacillota</taxon>
        <taxon>Bacilli</taxon>
        <taxon>Bacillales</taxon>
        <taxon>Bacillaceae</taxon>
        <taxon>Lederbergia</taxon>
    </lineage>
</organism>
<dbReference type="EMBL" id="JAUSUO010000007">
    <property type="protein sequence ID" value="MDQ0344040.1"/>
    <property type="molecule type" value="Genomic_DNA"/>
</dbReference>
<dbReference type="SUPFAM" id="SSF81301">
    <property type="entry name" value="Nucleotidyltransferase"/>
    <property type="match status" value="1"/>
</dbReference>
<dbReference type="RefSeq" id="WP_244682147.1">
    <property type="nucleotide sequence ID" value="NZ_JALIRM010000010.1"/>
</dbReference>
<accession>A0ABU0D6N3</accession>
<evidence type="ECO:0000313" key="1">
    <source>
        <dbReference type="EMBL" id="MDQ0344040.1"/>
    </source>
</evidence>
<dbReference type="Gene3D" id="3.30.460.10">
    <property type="entry name" value="Beta Polymerase, domain 2"/>
    <property type="match status" value="1"/>
</dbReference>
<proteinExistence type="predicted"/>
<sequence length="261" mass="30785">MYQIEDRIELLNKITSFSKTINGVQGLLLVGSGANGFRDEFSDLDLIIVVKMSRDVVQIHHQLCEYIQHHFTVLKEKVYRHEEDIFVSCFLLDHFLELDLGVWSKSKLRATKPHWEIIFDRENNEIQVTLEESLKANSCPKIDDTKKDSLSFIWQFFRSATVALKRQQYIKALKDIDFIRDHIIRFFCIQNGINYDFDKSIDHLDSPYISKLKRTYDVKMNEESIKKVLYEVMDLYFDVVGHLGNEDKKIIRLLLNEMLEG</sequence>
<comment type="caution">
    <text evidence="1">The sequence shown here is derived from an EMBL/GenBank/DDBJ whole genome shotgun (WGS) entry which is preliminary data.</text>
</comment>
<gene>
    <name evidence="1" type="ORF">J2S14_002875</name>
</gene>
<name>A0ABU0D6N3_9BACI</name>
<dbReference type="InterPro" id="IPR043519">
    <property type="entry name" value="NT_sf"/>
</dbReference>
<reference evidence="1 2" key="1">
    <citation type="submission" date="2023-07" db="EMBL/GenBank/DDBJ databases">
        <title>Genomic Encyclopedia of Type Strains, Phase IV (KMG-IV): sequencing the most valuable type-strain genomes for metagenomic binning, comparative biology and taxonomic classification.</title>
        <authorList>
            <person name="Goeker M."/>
        </authorList>
    </citation>
    <scope>NUCLEOTIDE SEQUENCE [LARGE SCALE GENOMIC DNA]</scope>
    <source>
        <strain evidence="1 2">DSM 27848</strain>
    </source>
</reference>
<dbReference type="Proteomes" id="UP001232343">
    <property type="component" value="Unassembled WGS sequence"/>
</dbReference>
<keyword evidence="2" id="KW-1185">Reference proteome</keyword>
<evidence type="ECO:0000313" key="2">
    <source>
        <dbReference type="Proteomes" id="UP001232343"/>
    </source>
</evidence>